<feature type="transmembrane region" description="Helical" evidence="6">
    <location>
        <begin position="326"/>
        <end position="350"/>
    </location>
</feature>
<dbReference type="Pfam" id="PF10323">
    <property type="entry name" value="7TM_GPCR_Srv"/>
    <property type="match status" value="1"/>
</dbReference>
<evidence type="ECO:0000256" key="2">
    <source>
        <dbReference type="ARBA" id="ARBA00005692"/>
    </source>
</evidence>
<name>A0AAV5T774_9BILA</name>
<evidence type="ECO:0000313" key="8">
    <source>
        <dbReference type="Proteomes" id="UP001432027"/>
    </source>
</evidence>
<feature type="transmembrane region" description="Helical" evidence="6">
    <location>
        <begin position="156"/>
        <end position="180"/>
    </location>
</feature>
<feature type="transmembrane region" description="Helical" evidence="6">
    <location>
        <begin position="285"/>
        <end position="305"/>
    </location>
</feature>
<comment type="caution">
    <text evidence="6">Lacks conserved residue(s) required for the propagation of feature annotation.</text>
</comment>
<dbReference type="PANTHER" id="PTHR31552:SF31">
    <property type="entry name" value="SERPENTINE RECEPTOR CLASS GAMMA"/>
    <property type="match status" value="1"/>
</dbReference>
<proteinExistence type="inferred from homology"/>
<comment type="caution">
    <text evidence="7">The sequence shown here is derived from an EMBL/GenBank/DDBJ whole genome shotgun (WGS) entry which is preliminary data.</text>
</comment>
<sequence>MDKWAEVIPDTILVILFIYMLFRLATSSEAYFKTPFYVLFLTTDMYSIISILTYLIIVQFLQLDKTWSEYIYKASLAVTTFGAIGSTIGKAFIAIHRYFVMRTNDFSEKKFPTKVIWGMLFSQFVISVAVTTPVWLSSTFTMKNDVIVNLSKENTVIMKAISVIVYIAYILCNSICTMLTSRELIRLRQMLEGKSSSTAIIAQQRNMFIVVSVCSITHLIKAIQQVIFDINENLFTITIRLTISIQYPLVNGLASYAAPLCLVIFSSKVRARLFFRKPAKHTHSITAVSDIVLVTLYTYLLIRLATSSDRYFKKPFYTFFKSTGQIELFDSVVAYRSGVYSITSVVSFIFIEQFSYAANVFGASGATFGKAFIAIHRYFVMRNRDFTE</sequence>
<feature type="transmembrane region" description="Helical" evidence="6">
    <location>
        <begin position="356"/>
        <end position="375"/>
    </location>
</feature>
<evidence type="ECO:0000256" key="1">
    <source>
        <dbReference type="ARBA" id="ARBA00004141"/>
    </source>
</evidence>
<keyword evidence="3 6" id="KW-0812">Transmembrane</keyword>
<feature type="transmembrane region" description="Helical" evidence="6">
    <location>
        <begin position="115"/>
        <end position="136"/>
    </location>
</feature>
<reference evidence="7" key="1">
    <citation type="submission" date="2023-10" db="EMBL/GenBank/DDBJ databases">
        <title>Genome assembly of Pristionchus species.</title>
        <authorList>
            <person name="Yoshida K."/>
            <person name="Sommer R.J."/>
        </authorList>
    </citation>
    <scope>NUCLEOTIDE SEQUENCE</scope>
    <source>
        <strain evidence="7">RS0144</strain>
    </source>
</reference>
<feature type="transmembrane region" description="Helical" evidence="6">
    <location>
        <begin position="247"/>
        <end position="265"/>
    </location>
</feature>
<comment type="similarity">
    <text evidence="2 6">Belongs to the nematode receptor-like protein srg family.</text>
</comment>
<feature type="transmembrane region" description="Helical" evidence="6">
    <location>
        <begin position="6"/>
        <end position="24"/>
    </location>
</feature>
<dbReference type="GO" id="GO:0007606">
    <property type="term" value="P:sensory perception of chemical stimulus"/>
    <property type="evidence" value="ECO:0007669"/>
    <property type="project" value="UniProtKB-UniRule"/>
</dbReference>
<comment type="subcellular location">
    <subcellularLocation>
        <location evidence="1">Membrane</location>
        <topology evidence="1">Multi-pass membrane protein</topology>
    </subcellularLocation>
</comment>
<evidence type="ECO:0000256" key="6">
    <source>
        <dbReference type="RuleBase" id="RU280813"/>
    </source>
</evidence>
<dbReference type="EMBL" id="BTSX01000003">
    <property type="protein sequence ID" value="GMS90008.1"/>
    <property type="molecule type" value="Genomic_DNA"/>
</dbReference>
<dbReference type="Gene3D" id="1.20.1070.10">
    <property type="entry name" value="Rhodopsin 7-helix transmembrane proteins"/>
    <property type="match status" value="1"/>
</dbReference>
<keyword evidence="8" id="KW-1185">Reference proteome</keyword>
<dbReference type="GO" id="GO:0004888">
    <property type="term" value="F:transmembrane signaling receptor activity"/>
    <property type="evidence" value="ECO:0007669"/>
    <property type="project" value="InterPro"/>
</dbReference>
<dbReference type="SUPFAM" id="SSF81321">
    <property type="entry name" value="Family A G protein-coupled receptor-like"/>
    <property type="match status" value="1"/>
</dbReference>
<protein>
    <recommendedName>
        <fullName evidence="6">Serpentine receptor class gamma</fullName>
    </recommendedName>
</protein>
<organism evidence="7 8">
    <name type="scientific">Pristionchus entomophagus</name>
    <dbReference type="NCBI Taxonomy" id="358040"/>
    <lineage>
        <taxon>Eukaryota</taxon>
        <taxon>Metazoa</taxon>
        <taxon>Ecdysozoa</taxon>
        <taxon>Nematoda</taxon>
        <taxon>Chromadorea</taxon>
        <taxon>Rhabditida</taxon>
        <taxon>Rhabditina</taxon>
        <taxon>Diplogasteromorpha</taxon>
        <taxon>Diplogasteroidea</taxon>
        <taxon>Neodiplogasteridae</taxon>
        <taxon>Pristionchus</taxon>
    </lineage>
</organism>
<keyword evidence="4 6" id="KW-1133">Transmembrane helix</keyword>
<dbReference type="PRINTS" id="PR00698">
    <property type="entry name" value="TMPROTEINSRG"/>
</dbReference>
<dbReference type="GO" id="GO:0016020">
    <property type="term" value="C:membrane"/>
    <property type="evidence" value="ECO:0007669"/>
    <property type="project" value="UniProtKB-SubCell"/>
</dbReference>
<dbReference type="AlphaFoldDB" id="A0AAV5T774"/>
<feature type="transmembrane region" description="Helical" evidence="6">
    <location>
        <begin position="36"/>
        <end position="58"/>
    </location>
</feature>
<evidence type="ECO:0000256" key="3">
    <source>
        <dbReference type="ARBA" id="ARBA00022692"/>
    </source>
</evidence>
<dbReference type="InterPro" id="IPR000609">
    <property type="entry name" value="7TM_GPCR_serpentine_rcpt_Srg"/>
</dbReference>
<dbReference type="PANTHER" id="PTHR31552">
    <property type="entry name" value="SERPENTINE RECEPTOR CLASS GAMMA"/>
    <property type="match status" value="1"/>
</dbReference>
<dbReference type="InterPro" id="IPR019426">
    <property type="entry name" value="7TM_GPCR_serpentine_rcpt_Srv"/>
</dbReference>
<evidence type="ECO:0000256" key="4">
    <source>
        <dbReference type="ARBA" id="ARBA00022989"/>
    </source>
</evidence>
<accession>A0AAV5T774</accession>
<feature type="transmembrane region" description="Helical" evidence="6">
    <location>
        <begin position="70"/>
        <end position="95"/>
    </location>
</feature>
<evidence type="ECO:0000256" key="5">
    <source>
        <dbReference type="ARBA" id="ARBA00023136"/>
    </source>
</evidence>
<feature type="non-terminal residue" evidence="7">
    <location>
        <position position="388"/>
    </location>
</feature>
<gene>
    <name evidence="7" type="ORF">PENTCL1PPCAC_12183</name>
</gene>
<dbReference type="Proteomes" id="UP001432027">
    <property type="component" value="Unassembled WGS sequence"/>
</dbReference>
<evidence type="ECO:0000313" key="7">
    <source>
        <dbReference type="EMBL" id="GMS90008.1"/>
    </source>
</evidence>
<keyword evidence="5 6" id="KW-0472">Membrane</keyword>